<proteinExistence type="predicted"/>
<name>A0ABX1ZZ96_9MICO</name>
<protein>
    <submittedName>
        <fullName evidence="1">Uncharacterized protein</fullName>
    </submittedName>
</protein>
<comment type="caution">
    <text evidence="1">The sequence shown here is derived from an EMBL/GenBank/DDBJ whole genome shotgun (WGS) entry which is preliminary data.</text>
</comment>
<reference evidence="1 2" key="1">
    <citation type="submission" date="2020-05" db="EMBL/GenBank/DDBJ databases">
        <title>Genomic Encyclopedia of Type Strains, Phase III (KMG-III): the genomes of soil and plant-associated and newly described type strains.</title>
        <authorList>
            <person name="Whitman W."/>
        </authorList>
    </citation>
    <scope>NUCLEOTIDE SEQUENCE [LARGE SCALE GENOMIC DNA]</scope>
    <source>
        <strain evidence="1 2">KCTC 19046</strain>
    </source>
</reference>
<accession>A0ABX1ZZ96</accession>
<dbReference type="RefSeq" id="WP_171782061.1">
    <property type="nucleotide sequence ID" value="NZ_BAAAML010000002.1"/>
</dbReference>
<sequence>MSYVQTLVPPEHASNHVLVVPDSWEPAQVKGLADAWFPDVQWLREPQADTGPRPTGGARFRGMAAERAQQAEPGVLGIGTEHGAAGPFPVADGLSPQAGLSGSAAAYALGRVDGMFDQRAGRPVSTDDRDGISRAFAAGLPEGEELRLVQWGVAVARKTGGTLLADGRQLLHPDPTSAVDLTLYAAHPVVAGELLGLLRSLVATAEVEAQESAADGTARTRLVARTPYDGTIVVEAERVERVPRALAGLEWREYGPHVARMSWLPQDSFELEVERPSGVHVIARARMRVLVARLALLLHDQVGGAMVDDGAFLVSTAEVERRTDEQRTASRAWI</sequence>
<keyword evidence="2" id="KW-1185">Reference proteome</keyword>
<organism evidence="1 2">
    <name type="scientific">Isoptericola halotolerans</name>
    <dbReference type="NCBI Taxonomy" id="300560"/>
    <lineage>
        <taxon>Bacteria</taxon>
        <taxon>Bacillati</taxon>
        <taxon>Actinomycetota</taxon>
        <taxon>Actinomycetes</taxon>
        <taxon>Micrococcales</taxon>
        <taxon>Promicromonosporaceae</taxon>
        <taxon>Isoptericola</taxon>
    </lineage>
</organism>
<evidence type="ECO:0000313" key="2">
    <source>
        <dbReference type="Proteomes" id="UP000757540"/>
    </source>
</evidence>
<evidence type="ECO:0000313" key="1">
    <source>
        <dbReference type="EMBL" id="NOV95796.1"/>
    </source>
</evidence>
<dbReference type="Proteomes" id="UP000757540">
    <property type="component" value="Unassembled WGS sequence"/>
</dbReference>
<gene>
    <name evidence="1" type="ORF">HDG69_000349</name>
</gene>
<dbReference type="EMBL" id="JABEZU010000001">
    <property type="protein sequence ID" value="NOV95796.1"/>
    <property type="molecule type" value="Genomic_DNA"/>
</dbReference>